<keyword evidence="6 11" id="KW-0547">Nucleotide-binding</keyword>
<accession>A0ABT1EF96</accession>
<evidence type="ECO:0000256" key="2">
    <source>
        <dbReference type="ARBA" id="ARBA00005790"/>
    </source>
</evidence>
<dbReference type="Gene3D" id="3.40.50.300">
    <property type="entry name" value="P-loop containing nucleotide triphosphate hydrolases"/>
    <property type="match status" value="1"/>
</dbReference>
<reference evidence="13 14" key="1">
    <citation type="journal article" date="2022" name="Genome Biol. Evol.">
        <title>Host diet, physiology and behaviors set the stage for Lachnospiraceae cladogenesis.</title>
        <authorList>
            <person name="Vera-Ponce De Leon A."/>
            <person name="Schneider M."/>
            <person name="Jahnes B.C."/>
            <person name="Sadowski V."/>
            <person name="Camuy-Velez L.A."/>
            <person name="Duan J."/>
            <person name="Sabree Z.L."/>
        </authorList>
    </citation>
    <scope>NUCLEOTIDE SEQUENCE [LARGE SCALE GENOMIC DNA]</scope>
    <source>
        <strain evidence="13 14">PAL227</strain>
    </source>
</reference>
<comment type="similarity">
    <text evidence="2 11">Belongs to the guanylate kinase family.</text>
</comment>
<dbReference type="PROSITE" id="PS50052">
    <property type="entry name" value="GUANYLATE_KINASE_2"/>
    <property type="match status" value="1"/>
</dbReference>
<dbReference type="InterPro" id="IPR020590">
    <property type="entry name" value="Guanylate_kinase_CS"/>
</dbReference>
<dbReference type="EC" id="2.7.4.8" evidence="3 11"/>
<dbReference type="InterPro" id="IPR017665">
    <property type="entry name" value="Guanylate_kinase"/>
</dbReference>
<dbReference type="PROSITE" id="PS00856">
    <property type="entry name" value="GUANYLATE_KINASE_1"/>
    <property type="match status" value="1"/>
</dbReference>
<evidence type="ECO:0000256" key="7">
    <source>
        <dbReference type="ARBA" id="ARBA00022777"/>
    </source>
</evidence>
<keyword evidence="11" id="KW-0963">Cytoplasm</keyword>
<comment type="function">
    <text evidence="1 11">Essential for recycling GMP and indirectly, cGMP.</text>
</comment>
<dbReference type="HAMAP" id="MF_00328">
    <property type="entry name" value="Guanylate_kinase"/>
    <property type="match status" value="1"/>
</dbReference>
<evidence type="ECO:0000313" key="13">
    <source>
        <dbReference type="EMBL" id="MCP1109379.1"/>
    </source>
</evidence>
<sequence>MKKKGILVVVSGFSGAGKGTLMKALLERHDNYALSISATTRSPRKGEVHGREYFFKTEAEFEKMIANEELIEYANYVGNYYGTPHDYVESMLMQGKDVILEIEMIGALKVKEKYPDTLLLFVTPPTIAELRRRLVGRGTETEEVIKGRIDRAKEEAEVIDKYDYLVVNDNLNQAIQRVHEIITCEHDRSFRNKEFIEDIKQELKGE</sequence>
<dbReference type="InterPro" id="IPR008144">
    <property type="entry name" value="Guanylate_kin-like_dom"/>
</dbReference>
<evidence type="ECO:0000256" key="8">
    <source>
        <dbReference type="ARBA" id="ARBA00022840"/>
    </source>
</evidence>
<feature type="domain" description="Guanylate kinase-like" evidence="12">
    <location>
        <begin position="5"/>
        <end position="183"/>
    </location>
</feature>
<comment type="catalytic activity">
    <reaction evidence="10 11">
        <text>GMP + ATP = GDP + ADP</text>
        <dbReference type="Rhea" id="RHEA:20780"/>
        <dbReference type="ChEBI" id="CHEBI:30616"/>
        <dbReference type="ChEBI" id="CHEBI:58115"/>
        <dbReference type="ChEBI" id="CHEBI:58189"/>
        <dbReference type="ChEBI" id="CHEBI:456216"/>
        <dbReference type="EC" id="2.7.4.8"/>
    </reaction>
</comment>
<protein>
    <recommendedName>
        <fullName evidence="4 11">Guanylate kinase</fullName>
        <ecNumber evidence="3 11">2.7.4.8</ecNumber>
    </recommendedName>
    <alternativeName>
        <fullName evidence="9 11">GMP kinase</fullName>
    </alternativeName>
</protein>
<keyword evidence="7 11" id="KW-0418">Kinase</keyword>
<organism evidence="13 14">
    <name type="scientific">Ohessyouella blattaphilus</name>
    <dbReference type="NCBI Taxonomy" id="2949333"/>
    <lineage>
        <taxon>Bacteria</taxon>
        <taxon>Bacillati</taxon>
        <taxon>Bacillota</taxon>
        <taxon>Clostridia</taxon>
        <taxon>Lachnospirales</taxon>
        <taxon>Lachnospiraceae</taxon>
        <taxon>Ohessyouella</taxon>
    </lineage>
</organism>
<dbReference type="Pfam" id="PF00625">
    <property type="entry name" value="Guanylate_kin"/>
    <property type="match status" value="1"/>
</dbReference>
<evidence type="ECO:0000256" key="5">
    <source>
        <dbReference type="ARBA" id="ARBA00022679"/>
    </source>
</evidence>
<evidence type="ECO:0000256" key="10">
    <source>
        <dbReference type="ARBA" id="ARBA00048594"/>
    </source>
</evidence>
<evidence type="ECO:0000256" key="1">
    <source>
        <dbReference type="ARBA" id="ARBA00003531"/>
    </source>
</evidence>
<evidence type="ECO:0000256" key="9">
    <source>
        <dbReference type="ARBA" id="ARBA00030128"/>
    </source>
</evidence>
<dbReference type="PANTHER" id="PTHR23117:SF13">
    <property type="entry name" value="GUANYLATE KINASE"/>
    <property type="match status" value="1"/>
</dbReference>
<dbReference type="InterPro" id="IPR008145">
    <property type="entry name" value="GK/Ca_channel_bsu"/>
</dbReference>
<dbReference type="CDD" id="cd00071">
    <property type="entry name" value="GMPK"/>
    <property type="match status" value="1"/>
</dbReference>
<keyword evidence="5 11" id="KW-0808">Transferase</keyword>
<dbReference type="PANTHER" id="PTHR23117">
    <property type="entry name" value="GUANYLATE KINASE-RELATED"/>
    <property type="match status" value="1"/>
</dbReference>
<evidence type="ECO:0000313" key="14">
    <source>
        <dbReference type="Proteomes" id="UP001523565"/>
    </source>
</evidence>
<keyword evidence="14" id="KW-1185">Reference proteome</keyword>
<feature type="binding site" evidence="11">
    <location>
        <begin position="12"/>
        <end position="19"/>
    </location>
    <ligand>
        <name>ATP</name>
        <dbReference type="ChEBI" id="CHEBI:30616"/>
    </ligand>
</feature>
<dbReference type="Gene3D" id="3.30.63.10">
    <property type="entry name" value="Guanylate Kinase phosphate binding domain"/>
    <property type="match status" value="1"/>
</dbReference>
<evidence type="ECO:0000256" key="11">
    <source>
        <dbReference type="HAMAP-Rule" id="MF_00328"/>
    </source>
</evidence>
<dbReference type="EMBL" id="JAMZFV010000003">
    <property type="protein sequence ID" value="MCP1109379.1"/>
    <property type="molecule type" value="Genomic_DNA"/>
</dbReference>
<gene>
    <name evidence="11 13" type="primary">gmk</name>
    <name evidence="13" type="ORF">NK118_03835</name>
</gene>
<evidence type="ECO:0000256" key="6">
    <source>
        <dbReference type="ARBA" id="ARBA00022741"/>
    </source>
</evidence>
<keyword evidence="8 11" id="KW-0067">ATP-binding</keyword>
<dbReference type="Proteomes" id="UP001523565">
    <property type="component" value="Unassembled WGS sequence"/>
</dbReference>
<dbReference type="RefSeq" id="WP_262068288.1">
    <property type="nucleotide sequence ID" value="NZ_JAMXOC010000003.1"/>
</dbReference>
<name>A0ABT1EF96_9FIRM</name>
<comment type="caution">
    <text evidence="13">The sequence shown here is derived from an EMBL/GenBank/DDBJ whole genome shotgun (WGS) entry which is preliminary data.</text>
</comment>
<dbReference type="GO" id="GO:0004385">
    <property type="term" value="F:GMP kinase activity"/>
    <property type="evidence" value="ECO:0007669"/>
    <property type="project" value="UniProtKB-EC"/>
</dbReference>
<dbReference type="SMART" id="SM00072">
    <property type="entry name" value="GuKc"/>
    <property type="match status" value="1"/>
</dbReference>
<evidence type="ECO:0000256" key="3">
    <source>
        <dbReference type="ARBA" id="ARBA00012961"/>
    </source>
</evidence>
<evidence type="ECO:0000259" key="12">
    <source>
        <dbReference type="PROSITE" id="PS50052"/>
    </source>
</evidence>
<dbReference type="NCBIfam" id="TIGR03263">
    <property type="entry name" value="guanyl_kin"/>
    <property type="match status" value="1"/>
</dbReference>
<dbReference type="InterPro" id="IPR027417">
    <property type="entry name" value="P-loop_NTPase"/>
</dbReference>
<evidence type="ECO:0000256" key="4">
    <source>
        <dbReference type="ARBA" id="ARBA00016296"/>
    </source>
</evidence>
<dbReference type="SUPFAM" id="SSF52540">
    <property type="entry name" value="P-loop containing nucleoside triphosphate hydrolases"/>
    <property type="match status" value="1"/>
</dbReference>
<comment type="subcellular location">
    <subcellularLocation>
        <location evidence="11">Cytoplasm</location>
    </subcellularLocation>
</comment>
<proteinExistence type="inferred from homology"/>